<dbReference type="EMBL" id="CAJJDO010000169">
    <property type="protein sequence ID" value="CAD8212575.1"/>
    <property type="molecule type" value="Genomic_DNA"/>
</dbReference>
<evidence type="ECO:0000313" key="2">
    <source>
        <dbReference type="Proteomes" id="UP000689195"/>
    </source>
</evidence>
<protein>
    <submittedName>
        <fullName evidence="1">Uncharacterized protein</fullName>
    </submittedName>
</protein>
<dbReference type="Proteomes" id="UP000689195">
    <property type="component" value="Unassembled WGS sequence"/>
</dbReference>
<reference evidence="1" key="1">
    <citation type="submission" date="2021-01" db="EMBL/GenBank/DDBJ databases">
        <authorList>
            <consortium name="Genoscope - CEA"/>
            <person name="William W."/>
        </authorList>
    </citation>
    <scope>NUCLEOTIDE SEQUENCE</scope>
</reference>
<keyword evidence="2" id="KW-1185">Reference proteome</keyword>
<gene>
    <name evidence="1" type="ORF">PPENT_87.1.T1690039</name>
</gene>
<accession>A0A8S1YEV5</accession>
<evidence type="ECO:0000313" key="1">
    <source>
        <dbReference type="EMBL" id="CAD8212575.1"/>
    </source>
</evidence>
<dbReference type="PANTHER" id="PTHR19920:SF0">
    <property type="entry name" value="CYTOSOLIC IRON-SULFUR PROTEIN ASSEMBLY PROTEIN CIAO1-RELATED"/>
    <property type="match status" value="1"/>
</dbReference>
<proteinExistence type="predicted"/>
<name>A0A8S1YEV5_9CILI</name>
<dbReference type="OrthoDB" id="6262491at2759"/>
<organism evidence="1 2">
    <name type="scientific">Paramecium pentaurelia</name>
    <dbReference type="NCBI Taxonomy" id="43138"/>
    <lineage>
        <taxon>Eukaryota</taxon>
        <taxon>Sar</taxon>
        <taxon>Alveolata</taxon>
        <taxon>Ciliophora</taxon>
        <taxon>Intramacronucleata</taxon>
        <taxon>Oligohymenophorea</taxon>
        <taxon>Peniculida</taxon>
        <taxon>Parameciidae</taxon>
        <taxon>Paramecium</taxon>
    </lineage>
</organism>
<sequence length="92" mass="10845">MQSRLIKITQFFQQGVACKLKYLISNKENQMNYSSQVIINKMVQHQNFMKKSNNFVSGSTDKSIIIWYMNQNNQWKCQQKLDGHSDAIGVYY</sequence>
<dbReference type="GO" id="GO:0097361">
    <property type="term" value="C:cytosolic [4Fe-4S] assembly targeting complex"/>
    <property type="evidence" value="ECO:0007669"/>
    <property type="project" value="TreeGrafter"/>
</dbReference>
<comment type="caution">
    <text evidence="1">The sequence shown here is derived from an EMBL/GenBank/DDBJ whole genome shotgun (WGS) entry which is preliminary data.</text>
</comment>
<dbReference type="PANTHER" id="PTHR19920">
    <property type="entry name" value="WD40 PROTEIN CIAO1"/>
    <property type="match status" value="1"/>
</dbReference>
<dbReference type="AlphaFoldDB" id="A0A8S1YEV5"/>
<dbReference type="GO" id="GO:0016226">
    <property type="term" value="P:iron-sulfur cluster assembly"/>
    <property type="evidence" value="ECO:0007669"/>
    <property type="project" value="TreeGrafter"/>
</dbReference>